<dbReference type="EMBL" id="CAICTM010001127">
    <property type="protein sequence ID" value="CAB9520722.1"/>
    <property type="molecule type" value="Genomic_DNA"/>
</dbReference>
<feature type="signal peptide" evidence="2">
    <location>
        <begin position="1"/>
        <end position="23"/>
    </location>
</feature>
<dbReference type="Proteomes" id="UP001153069">
    <property type="component" value="Unassembled WGS sequence"/>
</dbReference>
<dbReference type="AlphaFoldDB" id="A0A9N8HPU4"/>
<keyword evidence="2" id="KW-0732">Signal</keyword>
<reference evidence="3" key="1">
    <citation type="submission" date="2020-06" db="EMBL/GenBank/DDBJ databases">
        <authorList>
            <consortium name="Plant Systems Biology data submission"/>
        </authorList>
    </citation>
    <scope>NUCLEOTIDE SEQUENCE</scope>
    <source>
        <strain evidence="3">D6</strain>
    </source>
</reference>
<evidence type="ECO:0000256" key="2">
    <source>
        <dbReference type="SAM" id="SignalP"/>
    </source>
</evidence>
<evidence type="ECO:0000313" key="3">
    <source>
        <dbReference type="EMBL" id="CAB9520722.1"/>
    </source>
</evidence>
<feature type="region of interest" description="Disordered" evidence="1">
    <location>
        <begin position="131"/>
        <end position="153"/>
    </location>
</feature>
<accession>A0A9N8HPU4</accession>
<keyword evidence="4" id="KW-1185">Reference proteome</keyword>
<sequence length="337" mass="37217">MSTLRVSLLSVVLLVCSSWSVQSSSYSDNHYQAYQAPRLRLSQSEKLKRRRLFDRYLHLKAQRIPAAFATDLQQGGILYHSSLDVNVTSATGNSASYEKAPTSRLVEDGKACHVQCSLGYKLTRLRGLESATPSPQVAQSATQATTNSTGKPGITIQVQPVQQEQRSGGLLATTTAGNNLWKIQLVLHSFQADMTAQLNGKVCNQRRARADVDFTSYGSVTVENAVVTATLSLQGGPNLHQPHIIDLVDFDDHHWTVDKSNPTFQKLLHKIPQHLVEQSVQDFIHYIFTERLQAVMEQQLTDTATASPVDTASPTTSSDDLLLPVLETQRQPLQLLQ</sequence>
<name>A0A9N8HPU4_9STRA</name>
<evidence type="ECO:0000313" key="4">
    <source>
        <dbReference type="Proteomes" id="UP001153069"/>
    </source>
</evidence>
<proteinExistence type="predicted"/>
<comment type="caution">
    <text evidence="3">The sequence shown here is derived from an EMBL/GenBank/DDBJ whole genome shotgun (WGS) entry which is preliminary data.</text>
</comment>
<protein>
    <submittedName>
        <fullName evidence="3">Uncharacterized protein</fullName>
    </submittedName>
</protein>
<organism evidence="3 4">
    <name type="scientific">Seminavis robusta</name>
    <dbReference type="NCBI Taxonomy" id="568900"/>
    <lineage>
        <taxon>Eukaryota</taxon>
        <taxon>Sar</taxon>
        <taxon>Stramenopiles</taxon>
        <taxon>Ochrophyta</taxon>
        <taxon>Bacillariophyta</taxon>
        <taxon>Bacillariophyceae</taxon>
        <taxon>Bacillariophycidae</taxon>
        <taxon>Naviculales</taxon>
        <taxon>Naviculaceae</taxon>
        <taxon>Seminavis</taxon>
    </lineage>
</organism>
<evidence type="ECO:0000256" key="1">
    <source>
        <dbReference type="SAM" id="MobiDB-lite"/>
    </source>
</evidence>
<gene>
    <name evidence="3" type="ORF">SEMRO_1129_G244330.1</name>
</gene>
<feature type="chain" id="PRO_5040490713" evidence="2">
    <location>
        <begin position="24"/>
        <end position="337"/>
    </location>
</feature>
<feature type="compositionally biased region" description="Low complexity" evidence="1">
    <location>
        <begin position="134"/>
        <end position="149"/>
    </location>
</feature>